<reference evidence="1" key="2">
    <citation type="journal article" date="2015" name="Fish Shellfish Immunol.">
        <title>Early steps in the European eel (Anguilla anguilla)-Vibrio vulnificus interaction in the gills: Role of the RtxA13 toxin.</title>
        <authorList>
            <person name="Callol A."/>
            <person name="Pajuelo D."/>
            <person name="Ebbesson L."/>
            <person name="Teles M."/>
            <person name="MacKenzie S."/>
            <person name="Amaro C."/>
        </authorList>
    </citation>
    <scope>NUCLEOTIDE SEQUENCE</scope>
</reference>
<name>A0A0E9WUV0_ANGAN</name>
<dbReference type="EMBL" id="GBXM01014378">
    <property type="protein sequence ID" value="JAH94199.1"/>
    <property type="molecule type" value="Transcribed_RNA"/>
</dbReference>
<protein>
    <submittedName>
        <fullName evidence="1">Uncharacterized protein</fullName>
    </submittedName>
</protein>
<sequence>MTHLCMSVSHKINGAAAFTAPNSEHYRYLIPRHPSIHCESTAGCLGRSTTCNLRLAYHL</sequence>
<accession>A0A0E9WUV0</accession>
<evidence type="ECO:0000313" key="1">
    <source>
        <dbReference type="EMBL" id="JAH94199.1"/>
    </source>
</evidence>
<dbReference type="AlphaFoldDB" id="A0A0E9WUV0"/>
<proteinExistence type="predicted"/>
<reference evidence="1" key="1">
    <citation type="submission" date="2014-11" db="EMBL/GenBank/DDBJ databases">
        <authorList>
            <person name="Amaro Gonzalez C."/>
        </authorList>
    </citation>
    <scope>NUCLEOTIDE SEQUENCE</scope>
</reference>
<organism evidence="1">
    <name type="scientific">Anguilla anguilla</name>
    <name type="common">European freshwater eel</name>
    <name type="synonym">Muraena anguilla</name>
    <dbReference type="NCBI Taxonomy" id="7936"/>
    <lineage>
        <taxon>Eukaryota</taxon>
        <taxon>Metazoa</taxon>
        <taxon>Chordata</taxon>
        <taxon>Craniata</taxon>
        <taxon>Vertebrata</taxon>
        <taxon>Euteleostomi</taxon>
        <taxon>Actinopterygii</taxon>
        <taxon>Neopterygii</taxon>
        <taxon>Teleostei</taxon>
        <taxon>Anguilliformes</taxon>
        <taxon>Anguillidae</taxon>
        <taxon>Anguilla</taxon>
    </lineage>
</organism>